<evidence type="ECO:0000313" key="3">
    <source>
        <dbReference type="Proteomes" id="UP000265515"/>
    </source>
</evidence>
<gene>
    <name evidence="2" type="ORF">CBR_g52230</name>
</gene>
<keyword evidence="3" id="KW-1185">Reference proteome</keyword>
<dbReference type="AlphaFoldDB" id="A0A388M9U6"/>
<name>A0A388M9U6_CHABU</name>
<proteinExistence type="predicted"/>
<feature type="compositionally biased region" description="Basic and acidic residues" evidence="1">
    <location>
        <begin position="473"/>
        <end position="485"/>
    </location>
</feature>
<dbReference type="Proteomes" id="UP000265515">
    <property type="component" value="Unassembled WGS sequence"/>
</dbReference>
<dbReference type="EMBL" id="BFEA01000897">
    <property type="protein sequence ID" value="GBG91344.1"/>
    <property type="molecule type" value="Genomic_DNA"/>
</dbReference>
<protein>
    <recommendedName>
        <fullName evidence="4">DDE Tnp4 domain-containing protein</fullName>
    </recommendedName>
</protein>
<feature type="compositionally biased region" description="Basic and acidic residues" evidence="1">
    <location>
        <begin position="444"/>
        <end position="459"/>
    </location>
</feature>
<organism evidence="2 3">
    <name type="scientific">Chara braunii</name>
    <name type="common">Braun's stonewort</name>
    <dbReference type="NCBI Taxonomy" id="69332"/>
    <lineage>
        <taxon>Eukaryota</taxon>
        <taxon>Viridiplantae</taxon>
        <taxon>Streptophyta</taxon>
        <taxon>Charophyceae</taxon>
        <taxon>Charales</taxon>
        <taxon>Characeae</taxon>
        <taxon>Chara</taxon>
    </lineage>
</organism>
<evidence type="ECO:0000256" key="1">
    <source>
        <dbReference type="SAM" id="MobiDB-lite"/>
    </source>
</evidence>
<comment type="caution">
    <text evidence="2">The sequence shown here is derived from an EMBL/GenBank/DDBJ whole genome shotgun (WGS) entry which is preliminary data.</text>
</comment>
<accession>A0A388M9U6</accession>
<reference evidence="2 3" key="1">
    <citation type="journal article" date="2018" name="Cell">
        <title>The Chara Genome: Secondary Complexity and Implications for Plant Terrestrialization.</title>
        <authorList>
            <person name="Nishiyama T."/>
            <person name="Sakayama H."/>
            <person name="Vries J.D."/>
            <person name="Buschmann H."/>
            <person name="Saint-Marcoux D."/>
            <person name="Ullrich K.K."/>
            <person name="Haas F.B."/>
            <person name="Vanderstraeten L."/>
            <person name="Becker D."/>
            <person name="Lang D."/>
            <person name="Vosolsobe S."/>
            <person name="Rombauts S."/>
            <person name="Wilhelmsson P.K.I."/>
            <person name="Janitza P."/>
            <person name="Kern R."/>
            <person name="Heyl A."/>
            <person name="Rumpler F."/>
            <person name="Villalobos L.I.A.C."/>
            <person name="Clay J.M."/>
            <person name="Skokan R."/>
            <person name="Toyoda A."/>
            <person name="Suzuki Y."/>
            <person name="Kagoshima H."/>
            <person name="Schijlen E."/>
            <person name="Tajeshwar N."/>
            <person name="Catarino B."/>
            <person name="Hetherington A.J."/>
            <person name="Saltykova A."/>
            <person name="Bonnot C."/>
            <person name="Breuninger H."/>
            <person name="Symeonidi A."/>
            <person name="Radhakrishnan G.V."/>
            <person name="Van Nieuwerburgh F."/>
            <person name="Deforce D."/>
            <person name="Chang C."/>
            <person name="Karol K.G."/>
            <person name="Hedrich R."/>
            <person name="Ulvskov P."/>
            <person name="Glockner G."/>
            <person name="Delwiche C.F."/>
            <person name="Petrasek J."/>
            <person name="Van de Peer Y."/>
            <person name="Friml J."/>
            <person name="Beilby M."/>
            <person name="Dolan L."/>
            <person name="Kohara Y."/>
            <person name="Sugano S."/>
            <person name="Fujiyama A."/>
            <person name="Delaux P.-M."/>
            <person name="Quint M."/>
            <person name="TheiBen G."/>
            <person name="Hagemann M."/>
            <person name="Harholt J."/>
            <person name="Dunand C."/>
            <person name="Zachgo S."/>
            <person name="Langdale J."/>
            <person name="Maumus F."/>
            <person name="Straeten D.V.D."/>
            <person name="Gould S.B."/>
            <person name="Rensing S.A."/>
        </authorList>
    </citation>
    <scope>NUCLEOTIDE SEQUENCE [LARGE SCALE GENOMIC DNA]</scope>
    <source>
        <strain evidence="2 3">S276</strain>
    </source>
</reference>
<feature type="region of interest" description="Disordered" evidence="1">
    <location>
        <begin position="379"/>
        <end position="533"/>
    </location>
</feature>
<feature type="compositionally biased region" description="Acidic residues" evidence="1">
    <location>
        <begin position="379"/>
        <end position="399"/>
    </location>
</feature>
<feature type="compositionally biased region" description="Acidic residues" evidence="1">
    <location>
        <begin position="406"/>
        <end position="430"/>
    </location>
</feature>
<sequence>MYMPKAADTPSHIRHCCRLRRCTFVVDVYAVHSGHHSHHRCCAPRHAWSLLYLAMPTSTVSVSAMDMNGEVGRDMLSKAERMAVAAVMNAILFRCQLQRSEGRMRAAIRAQWRRTLQSMNLDVEDIGAICDAVLQVCYAMGCGPCGAFPKATPRWWMMPQTGGTWEDLRQGNDAMAGYFKDKLRMSPPMPRLFREIEEALSPFLQWRVTSYREPLQHGHIVAYYALYRWASREMYESGTCSFNIGRSSRFRAMGDENAALLSTYPDKVSWPTGQQKAVVLRTFADKGFPNCHGCIDCTHIFIDKPVNCPGEDYYDRKCRFSDQAQVVVDLNLWMHSSDIREWTACLEEPRDEDTLPSRQEYLKPYDLIPHAFYPKGEEVVIDEDEEDEDEEDDDEETLEEGSYSEYSEDGLSEEEEEEEEETGSEWEALPEEAARTGTEAEDPEAARKREEIATGKRQLEFASGASLRIGNDPTRDPEPPKREDGDLAAATPSATRRRRSRSSSSSSPTRPAVRPRTDAGDRPSSSDAIPPTP</sequence>
<evidence type="ECO:0008006" key="4">
    <source>
        <dbReference type="Google" id="ProtNLM"/>
    </source>
</evidence>
<feature type="compositionally biased region" description="Low complexity" evidence="1">
    <location>
        <begin position="502"/>
        <end position="514"/>
    </location>
</feature>
<dbReference type="Gramene" id="GBG91344">
    <property type="protein sequence ID" value="GBG91344"/>
    <property type="gene ID" value="CBR_g52230"/>
</dbReference>
<evidence type="ECO:0000313" key="2">
    <source>
        <dbReference type="EMBL" id="GBG91344.1"/>
    </source>
</evidence>